<dbReference type="PROSITE" id="PS01039">
    <property type="entry name" value="SBP_BACTERIAL_3"/>
    <property type="match status" value="1"/>
</dbReference>
<evidence type="ECO:0000313" key="8">
    <source>
        <dbReference type="EMBL" id="RCK70940.1"/>
    </source>
</evidence>
<evidence type="ECO:0000256" key="3">
    <source>
        <dbReference type="ARBA" id="ARBA00022729"/>
    </source>
</evidence>
<sequence>MNRPARRRGRPAAILLALLLTACAPAYAPTPVPAPPASPTPTPVPSTSPRSAPDCEDPLASYAPPRSNPEPGEMPAGSTMAEIAARGRLVAGVSADTYLMGSRNPTTGEIEGFDIDLVKAVAEALLGEEDAYELRVITAAERIPVLESGEVDLVARNMTITCERWESIAFSAEYYRSGQKVLARTSSGIASPDDLAGRRVCAPEGTSSLERLRTELPEAEAVAAANHTGCLILFQSGEVDAITGDDTVLAGLVVQDPYAEVLDMEPLSAEPYGLGFNAEQTDLVAFTNRVLADRIADGSWEDSYDRWLRPSLGEAPDPPDQVYGR</sequence>
<proteinExistence type="inferred from homology"/>
<keyword evidence="9" id="KW-1185">Reference proteome</keyword>
<dbReference type="SMART" id="SM00062">
    <property type="entry name" value="PBPb"/>
    <property type="match status" value="1"/>
</dbReference>
<name>A0A367YYM3_9ACTN</name>
<gene>
    <name evidence="8" type="ORF">DT076_00140</name>
</gene>
<dbReference type="GO" id="GO:0005576">
    <property type="term" value="C:extracellular region"/>
    <property type="evidence" value="ECO:0007669"/>
    <property type="project" value="TreeGrafter"/>
</dbReference>
<evidence type="ECO:0000256" key="5">
    <source>
        <dbReference type="SAM" id="MobiDB-lite"/>
    </source>
</evidence>
<accession>A0A367YYM3</accession>
<feature type="compositionally biased region" description="Pro residues" evidence="5">
    <location>
        <begin position="28"/>
        <end position="46"/>
    </location>
</feature>
<dbReference type="Pfam" id="PF00497">
    <property type="entry name" value="SBP_bac_3"/>
    <property type="match status" value="1"/>
</dbReference>
<evidence type="ECO:0000313" key="9">
    <source>
        <dbReference type="Proteomes" id="UP000252770"/>
    </source>
</evidence>
<dbReference type="InterPro" id="IPR001638">
    <property type="entry name" value="Solute-binding_3/MltF_N"/>
</dbReference>
<feature type="domain" description="Solute-binding protein family 3/N-terminal" evidence="7">
    <location>
        <begin position="88"/>
        <end position="311"/>
    </location>
</feature>
<feature type="chain" id="PRO_5016719221" evidence="6">
    <location>
        <begin position="29"/>
        <end position="325"/>
    </location>
</feature>
<dbReference type="AlphaFoldDB" id="A0A367YYM3"/>
<evidence type="ECO:0000256" key="1">
    <source>
        <dbReference type="ARBA" id="ARBA00010333"/>
    </source>
</evidence>
<dbReference type="CDD" id="cd13690">
    <property type="entry name" value="PBP2_GluB"/>
    <property type="match status" value="1"/>
</dbReference>
<comment type="caution">
    <text evidence="8">The sequence shown here is derived from an EMBL/GenBank/DDBJ whole genome shotgun (WGS) entry which is preliminary data.</text>
</comment>
<dbReference type="SUPFAM" id="SSF53850">
    <property type="entry name" value="Periplasmic binding protein-like II"/>
    <property type="match status" value="1"/>
</dbReference>
<reference evidence="8 9" key="1">
    <citation type="submission" date="2018-07" db="EMBL/GenBank/DDBJ databases">
        <title>Desertimonas flava gen. nov. sp. nov.</title>
        <authorList>
            <person name="Liu S."/>
        </authorList>
    </citation>
    <scope>NUCLEOTIDE SEQUENCE [LARGE SCALE GENOMIC DNA]</scope>
    <source>
        <strain evidence="8 9">16Sb5-5</strain>
    </source>
</reference>
<evidence type="ECO:0000256" key="6">
    <source>
        <dbReference type="SAM" id="SignalP"/>
    </source>
</evidence>
<dbReference type="InterPro" id="IPR018313">
    <property type="entry name" value="SBP_3_CS"/>
</dbReference>
<keyword evidence="2" id="KW-0813">Transport</keyword>
<dbReference type="PROSITE" id="PS51257">
    <property type="entry name" value="PROKAR_LIPOPROTEIN"/>
    <property type="match status" value="1"/>
</dbReference>
<evidence type="ECO:0000259" key="7">
    <source>
        <dbReference type="SMART" id="SM00062"/>
    </source>
</evidence>
<comment type="similarity">
    <text evidence="1 4">Belongs to the bacterial solute-binding protein 3 family.</text>
</comment>
<evidence type="ECO:0000256" key="4">
    <source>
        <dbReference type="RuleBase" id="RU003744"/>
    </source>
</evidence>
<organism evidence="8 9">
    <name type="scientific">Desertihabitans brevis</name>
    <dbReference type="NCBI Taxonomy" id="2268447"/>
    <lineage>
        <taxon>Bacteria</taxon>
        <taxon>Bacillati</taxon>
        <taxon>Actinomycetota</taxon>
        <taxon>Actinomycetes</taxon>
        <taxon>Propionibacteriales</taxon>
        <taxon>Propionibacteriaceae</taxon>
        <taxon>Desertihabitans</taxon>
    </lineage>
</organism>
<dbReference type="GO" id="GO:0006865">
    <property type="term" value="P:amino acid transport"/>
    <property type="evidence" value="ECO:0007669"/>
    <property type="project" value="TreeGrafter"/>
</dbReference>
<feature type="signal peptide" evidence="6">
    <location>
        <begin position="1"/>
        <end position="28"/>
    </location>
</feature>
<dbReference type="InterPro" id="IPR051455">
    <property type="entry name" value="Bact_solute-bind_prot3"/>
</dbReference>
<dbReference type="PANTHER" id="PTHR30085:SF6">
    <property type="entry name" value="ABC TRANSPORTER GLUTAMINE-BINDING PROTEIN GLNH"/>
    <property type="match status" value="1"/>
</dbReference>
<evidence type="ECO:0000256" key="2">
    <source>
        <dbReference type="ARBA" id="ARBA00022448"/>
    </source>
</evidence>
<dbReference type="EMBL" id="QOUI01000001">
    <property type="protein sequence ID" value="RCK70940.1"/>
    <property type="molecule type" value="Genomic_DNA"/>
</dbReference>
<dbReference type="RefSeq" id="WP_114124643.1">
    <property type="nucleotide sequence ID" value="NZ_QOUI01000001.1"/>
</dbReference>
<dbReference type="Proteomes" id="UP000252770">
    <property type="component" value="Unassembled WGS sequence"/>
</dbReference>
<dbReference type="PANTHER" id="PTHR30085">
    <property type="entry name" value="AMINO ACID ABC TRANSPORTER PERMEASE"/>
    <property type="match status" value="1"/>
</dbReference>
<protein>
    <submittedName>
        <fullName evidence="8">Transporter substrate-binding protein</fullName>
    </submittedName>
</protein>
<dbReference type="GO" id="GO:0030288">
    <property type="term" value="C:outer membrane-bounded periplasmic space"/>
    <property type="evidence" value="ECO:0007669"/>
    <property type="project" value="TreeGrafter"/>
</dbReference>
<dbReference type="Gene3D" id="3.40.190.10">
    <property type="entry name" value="Periplasmic binding protein-like II"/>
    <property type="match status" value="2"/>
</dbReference>
<keyword evidence="3 6" id="KW-0732">Signal</keyword>
<feature type="region of interest" description="Disordered" evidence="5">
    <location>
        <begin position="28"/>
        <end position="77"/>
    </location>
</feature>